<dbReference type="EMBL" id="JACGWN010000006">
    <property type="protein sequence ID" value="KAL0445466.1"/>
    <property type="molecule type" value="Genomic_DNA"/>
</dbReference>
<name>A0AAW2X061_9LAMI</name>
<comment type="caution">
    <text evidence="2">The sequence shown here is derived from an EMBL/GenBank/DDBJ whole genome shotgun (WGS) entry which is preliminary data.</text>
</comment>
<protein>
    <submittedName>
        <fullName evidence="2">Uncharacterized protein</fullName>
    </submittedName>
</protein>
<reference evidence="2" key="1">
    <citation type="submission" date="2020-06" db="EMBL/GenBank/DDBJ databases">
        <authorList>
            <person name="Li T."/>
            <person name="Hu X."/>
            <person name="Zhang T."/>
            <person name="Song X."/>
            <person name="Zhang H."/>
            <person name="Dai N."/>
            <person name="Sheng W."/>
            <person name="Hou X."/>
            <person name="Wei L."/>
        </authorList>
    </citation>
    <scope>NUCLEOTIDE SEQUENCE</scope>
    <source>
        <strain evidence="2">KEN1</strain>
        <tissue evidence="2">Leaf</tissue>
    </source>
</reference>
<gene>
    <name evidence="2" type="ORF">Slati_1674500</name>
</gene>
<feature type="compositionally biased region" description="Basic and acidic residues" evidence="1">
    <location>
        <begin position="310"/>
        <end position="328"/>
    </location>
</feature>
<dbReference type="PANTHER" id="PTHR35218">
    <property type="entry name" value="RNASE H DOMAIN-CONTAINING PROTEIN"/>
    <property type="match status" value="1"/>
</dbReference>
<dbReference type="Gene3D" id="3.60.10.10">
    <property type="entry name" value="Endonuclease/exonuclease/phosphatase"/>
    <property type="match status" value="1"/>
</dbReference>
<dbReference type="InterPro" id="IPR036691">
    <property type="entry name" value="Endo/exonu/phosph_ase_sf"/>
</dbReference>
<dbReference type="AlphaFoldDB" id="A0AAW2X061"/>
<sequence>MRAPRRAIRTVLPLPDRVFPSPLLLTHSDDSDAIGAQPNPTGDDEAPPPRVLGTHSNFMQIRVPPLGPPIAESSQAVIVGGGPRSTEQLGVADGFGSRPSATAATSDSVPMVPKAPSPPIYVGNVPLTVNSHSFDKIAVAFHNLSRKTLSFVPPTMQNGEIIVRPSLDAIRDGSRRWSSTAVGYFLGRRPYFHHARSVWPMVREVTVTSNGFVFSSLRQQLLWRRLSRVDRGCFMVSLLSCKNENRAWCLGSYNILSESACKVDVEYEGLPPKCNACMSLGHPTKACPTTKPKPPPVSVYVQKPPPVPREQVRREPLTRDVSKAKETSDGADSGSVGREDMAVWNVRGLNRRDHQVSVIDLVSEHRLQFIGLLETRVQRGLLPRWNWFVDYVGPGNRIWLAWDDDFIGVDVLDTGDQFVHCSVHIRSLHVHVFITIVYGVNDVIGRRALWADLHHLSLTVTTVPWLVGGDFNTVVDISEVCGQSGDISVAAEEFQGCLRDTGLISLPMQGEWFTWHNCSRDSRSLWKRLDRFLVIALVLRGDTPG</sequence>
<evidence type="ECO:0000313" key="2">
    <source>
        <dbReference type="EMBL" id="KAL0445466.1"/>
    </source>
</evidence>
<feature type="region of interest" description="Disordered" evidence="1">
    <location>
        <begin position="23"/>
        <end position="50"/>
    </location>
</feature>
<proteinExistence type="predicted"/>
<reference evidence="2" key="2">
    <citation type="journal article" date="2024" name="Plant">
        <title>Genomic evolution and insights into agronomic trait innovations of Sesamum species.</title>
        <authorList>
            <person name="Miao H."/>
            <person name="Wang L."/>
            <person name="Qu L."/>
            <person name="Liu H."/>
            <person name="Sun Y."/>
            <person name="Le M."/>
            <person name="Wang Q."/>
            <person name="Wei S."/>
            <person name="Zheng Y."/>
            <person name="Lin W."/>
            <person name="Duan Y."/>
            <person name="Cao H."/>
            <person name="Xiong S."/>
            <person name="Wang X."/>
            <person name="Wei L."/>
            <person name="Li C."/>
            <person name="Ma Q."/>
            <person name="Ju M."/>
            <person name="Zhao R."/>
            <person name="Li G."/>
            <person name="Mu C."/>
            <person name="Tian Q."/>
            <person name="Mei H."/>
            <person name="Zhang T."/>
            <person name="Gao T."/>
            <person name="Zhang H."/>
        </authorList>
    </citation>
    <scope>NUCLEOTIDE SEQUENCE</scope>
    <source>
        <strain evidence="2">KEN1</strain>
    </source>
</reference>
<dbReference type="SUPFAM" id="SSF56219">
    <property type="entry name" value="DNase I-like"/>
    <property type="match status" value="1"/>
</dbReference>
<feature type="compositionally biased region" description="Pro residues" evidence="1">
    <location>
        <begin position="291"/>
        <end position="308"/>
    </location>
</feature>
<evidence type="ECO:0000256" key="1">
    <source>
        <dbReference type="SAM" id="MobiDB-lite"/>
    </source>
</evidence>
<organism evidence="2">
    <name type="scientific">Sesamum latifolium</name>
    <dbReference type="NCBI Taxonomy" id="2727402"/>
    <lineage>
        <taxon>Eukaryota</taxon>
        <taxon>Viridiplantae</taxon>
        <taxon>Streptophyta</taxon>
        <taxon>Embryophyta</taxon>
        <taxon>Tracheophyta</taxon>
        <taxon>Spermatophyta</taxon>
        <taxon>Magnoliopsida</taxon>
        <taxon>eudicotyledons</taxon>
        <taxon>Gunneridae</taxon>
        <taxon>Pentapetalae</taxon>
        <taxon>asterids</taxon>
        <taxon>lamiids</taxon>
        <taxon>Lamiales</taxon>
        <taxon>Pedaliaceae</taxon>
        <taxon>Sesamum</taxon>
    </lineage>
</organism>
<dbReference type="PANTHER" id="PTHR35218:SF9">
    <property type="entry name" value="ENDONUCLEASE_EXONUCLEASE_PHOSPHATASE DOMAIN-CONTAINING PROTEIN"/>
    <property type="match status" value="1"/>
</dbReference>
<feature type="region of interest" description="Disordered" evidence="1">
    <location>
        <begin position="288"/>
        <end position="336"/>
    </location>
</feature>
<accession>A0AAW2X061</accession>